<dbReference type="EMBL" id="KI696114">
    <property type="protein sequence ID" value="ETM33159.1"/>
    <property type="molecule type" value="Genomic_DNA"/>
</dbReference>
<accession>W2MC96</accession>
<dbReference type="AlphaFoldDB" id="W2MC96"/>
<evidence type="ECO:0000313" key="1">
    <source>
        <dbReference type="EMBL" id="ETM33159.1"/>
    </source>
</evidence>
<organism evidence="1">
    <name type="scientific">Phytophthora nicotianae</name>
    <name type="common">Potato buckeye rot agent</name>
    <name type="synonym">Phytophthora parasitica</name>
    <dbReference type="NCBI Taxonomy" id="4792"/>
    <lineage>
        <taxon>Eukaryota</taxon>
        <taxon>Sar</taxon>
        <taxon>Stramenopiles</taxon>
        <taxon>Oomycota</taxon>
        <taxon>Peronosporomycetes</taxon>
        <taxon>Peronosporales</taxon>
        <taxon>Peronosporaceae</taxon>
        <taxon>Phytophthora</taxon>
    </lineage>
</organism>
<proteinExistence type="predicted"/>
<name>W2MC96_PHYNI</name>
<protein>
    <submittedName>
        <fullName evidence="1">Uncharacterized protein</fullName>
    </submittedName>
</protein>
<gene>
    <name evidence="1" type="ORF">L914_19562</name>
</gene>
<sequence>MGVEVAFSLCSLSLAKYKDKTLTMLDLYIIHVGPMRELALEAESRHHFPICYLLSKYQLLRSRRLFWPRHPAFSSSVQLPSSQHDATTMGTELHEHRVRHFSH</sequence>
<dbReference type="Proteomes" id="UP000054532">
    <property type="component" value="Unassembled WGS sequence"/>
</dbReference>
<reference evidence="1" key="1">
    <citation type="submission" date="2013-11" db="EMBL/GenBank/DDBJ databases">
        <title>The Genome Sequence of Phytophthora parasitica IAC_01/95.</title>
        <authorList>
            <consortium name="The Broad Institute Genomics Platform"/>
            <person name="Russ C."/>
            <person name="Tyler B."/>
            <person name="Panabieres F."/>
            <person name="Shan W."/>
            <person name="Tripathy S."/>
            <person name="Grunwald N."/>
            <person name="Machado M."/>
            <person name="Johnson C.S."/>
            <person name="Arredondo F."/>
            <person name="Hong C."/>
            <person name="Coffey M."/>
            <person name="Young S.K."/>
            <person name="Zeng Q."/>
            <person name="Gargeya S."/>
            <person name="Fitzgerald M."/>
            <person name="Abouelleil A."/>
            <person name="Alvarado L."/>
            <person name="Chapman S.B."/>
            <person name="Gainer-Dewar J."/>
            <person name="Goldberg J."/>
            <person name="Griggs A."/>
            <person name="Gujja S."/>
            <person name="Hansen M."/>
            <person name="Howarth C."/>
            <person name="Imamovic A."/>
            <person name="Ireland A."/>
            <person name="Larimer J."/>
            <person name="McCowan C."/>
            <person name="Murphy C."/>
            <person name="Pearson M."/>
            <person name="Poon T.W."/>
            <person name="Priest M."/>
            <person name="Roberts A."/>
            <person name="Saif S."/>
            <person name="Shea T."/>
            <person name="Sykes S."/>
            <person name="Wortman J."/>
            <person name="Nusbaum C."/>
            <person name="Birren B."/>
        </authorList>
    </citation>
    <scope>NUCLEOTIDE SEQUENCE [LARGE SCALE GENOMIC DNA]</scope>
    <source>
        <strain evidence="1">IAC_01/95</strain>
    </source>
</reference>